<reference evidence="1 2" key="1">
    <citation type="submission" date="2016-11" db="EMBL/GenBank/DDBJ databases">
        <authorList>
            <person name="Jaros S."/>
            <person name="Januszkiewicz K."/>
            <person name="Wedrychowicz H."/>
        </authorList>
    </citation>
    <scope>NUCLEOTIDE SEQUENCE [LARGE SCALE GENOMIC DNA]</scope>
    <source>
        <strain evidence="1 2">DSM 26910</strain>
    </source>
</reference>
<dbReference type="InterPro" id="IPR007263">
    <property type="entry name" value="DCC1-like"/>
</dbReference>
<dbReference type="STRING" id="1484053.SAMN05444274_11128"/>
<accession>A0A1M5F6W4</accession>
<dbReference type="AlphaFoldDB" id="A0A1M5F6W4"/>
<gene>
    <name evidence="1" type="ORF">SAMN05444274_11128</name>
</gene>
<keyword evidence="2" id="KW-1185">Reference proteome</keyword>
<name>A0A1M5F6W4_9BACT</name>
<protein>
    <submittedName>
        <fullName evidence="1">Predicted thiol-disulfide oxidoreductase YuxK, DCC family</fullName>
    </submittedName>
</protein>
<dbReference type="OrthoDB" id="9785438at2"/>
<proteinExistence type="predicted"/>
<dbReference type="RefSeq" id="WP_073003206.1">
    <property type="nucleotide sequence ID" value="NZ_FQUM01000011.1"/>
</dbReference>
<sequence length="141" mass="16478">MQKTIQNPLVLFDGVCNLCNGTVNFILKRDKQKQFRFVALQSEAGMKIKQKLKIPNDVDSVVLIYNGKVFYESDAALKIVRLLPAPWKWLAAFQIIPQNLRNTVYRRIARNRYHWFGKKNVCRIPTASEREFFPGKNELHL</sequence>
<dbReference type="GO" id="GO:0015035">
    <property type="term" value="F:protein-disulfide reductase activity"/>
    <property type="evidence" value="ECO:0007669"/>
    <property type="project" value="InterPro"/>
</dbReference>
<dbReference type="Pfam" id="PF04134">
    <property type="entry name" value="DCC1-like"/>
    <property type="match status" value="1"/>
</dbReference>
<evidence type="ECO:0000313" key="1">
    <source>
        <dbReference type="EMBL" id="SHF86802.1"/>
    </source>
</evidence>
<dbReference type="EMBL" id="FQUM01000011">
    <property type="protein sequence ID" value="SHF86802.1"/>
    <property type="molecule type" value="Genomic_DNA"/>
</dbReference>
<dbReference type="InterPro" id="IPR052927">
    <property type="entry name" value="DCC_oxidoreductase"/>
</dbReference>
<dbReference type="Proteomes" id="UP000184164">
    <property type="component" value="Unassembled WGS sequence"/>
</dbReference>
<dbReference type="PANTHER" id="PTHR33639:SF2">
    <property type="entry name" value="DUF393 DOMAIN-CONTAINING PROTEIN"/>
    <property type="match status" value="1"/>
</dbReference>
<organism evidence="1 2">
    <name type="scientific">Mariniphaga anaerophila</name>
    <dbReference type="NCBI Taxonomy" id="1484053"/>
    <lineage>
        <taxon>Bacteria</taxon>
        <taxon>Pseudomonadati</taxon>
        <taxon>Bacteroidota</taxon>
        <taxon>Bacteroidia</taxon>
        <taxon>Marinilabiliales</taxon>
        <taxon>Prolixibacteraceae</taxon>
        <taxon>Mariniphaga</taxon>
    </lineage>
</organism>
<evidence type="ECO:0000313" key="2">
    <source>
        <dbReference type="Proteomes" id="UP000184164"/>
    </source>
</evidence>
<dbReference type="PANTHER" id="PTHR33639">
    <property type="entry name" value="THIOL-DISULFIDE OXIDOREDUCTASE DCC"/>
    <property type="match status" value="1"/>
</dbReference>